<keyword evidence="3" id="KW-1185">Reference proteome</keyword>
<dbReference type="SUPFAM" id="SSF68906">
    <property type="entry name" value="SAP domain"/>
    <property type="match status" value="1"/>
</dbReference>
<accession>A0ABU3F0W0</accession>
<dbReference type="PROSITE" id="PS50800">
    <property type="entry name" value="SAP"/>
    <property type="match status" value="1"/>
</dbReference>
<feature type="domain" description="SAP" evidence="1">
    <location>
        <begin position="19"/>
        <end position="53"/>
    </location>
</feature>
<evidence type="ECO:0000313" key="3">
    <source>
        <dbReference type="Proteomes" id="UP001252875"/>
    </source>
</evidence>
<sequence>MTEKRPELHVGLEPEIFREYYYLKEELQTFCQEQGLAKSGSKAELNERIEHFLRTGKALTDSHKEQKNARVEEITLDSVIEENIVCSEKHRAFFSRELGASFSFKVSFQKWLKSNAGKTYREAVEAYPEIVAKKPEKIDSQFEYNTYIRDFFAANQDRSLQEAIVCWKHKKALPGSNKYQAADLSALESR</sequence>
<dbReference type="InterPro" id="IPR003034">
    <property type="entry name" value="SAP_dom"/>
</dbReference>
<dbReference type="Pfam" id="PF18953">
    <property type="entry name" value="SAP_new25"/>
    <property type="match status" value="1"/>
</dbReference>
<dbReference type="Pfam" id="PF20026">
    <property type="entry name" value="DUF6434"/>
    <property type="match status" value="1"/>
</dbReference>
<dbReference type="Proteomes" id="UP001252875">
    <property type="component" value="Unassembled WGS sequence"/>
</dbReference>
<reference evidence="2 3" key="1">
    <citation type="submission" date="2023-03" db="EMBL/GenBank/DDBJ databases">
        <authorList>
            <person name="Shen W."/>
            <person name="Cai J."/>
        </authorList>
    </citation>
    <scope>NUCLEOTIDE SEQUENCE [LARGE SCALE GENOMIC DNA]</scope>
    <source>
        <strain evidence="2 3">D6-4</strain>
    </source>
</reference>
<gene>
    <name evidence="2" type="ORF">P7D85_13330</name>
</gene>
<protein>
    <submittedName>
        <fullName evidence="2">DUF6434 domain-containing protein</fullName>
    </submittedName>
</protein>
<comment type="caution">
    <text evidence="2">The sequence shown here is derived from an EMBL/GenBank/DDBJ whole genome shotgun (WGS) entry which is preliminary data.</text>
</comment>
<dbReference type="RefSeq" id="WP_311822530.1">
    <property type="nucleotide sequence ID" value="NZ_JARPYF010000003.1"/>
</dbReference>
<proteinExistence type="predicted"/>
<dbReference type="EMBL" id="JARPYI010000007">
    <property type="protein sequence ID" value="MDT2600764.1"/>
    <property type="molecule type" value="Genomic_DNA"/>
</dbReference>
<evidence type="ECO:0000259" key="1">
    <source>
        <dbReference type="PROSITE" id="PS50800"/>
    </source>
</evidence>
<organism evidence="2 3">
    <name type="scientific">Enterococcus hulanensis</name>
    <dbReference type="NCBI Taxonomy" id="2559929"/>
    <lineage>
        <taxon>Bacteria</taxon>
        <taxon>Bacillati</taxon>
        <taxon>Bacillota</taxon>
        <taxon>Bacilli</taxon>
        <taxon>Lactobacillales</taxon>
        <taxon>Enterococcaceae</taxon>
        <taxon>Enterococcus</taxon>
    </lineage>
</organism>
<dbReference type="InterPro" id="IPR036361">
    <property type="entry name" value="SAP_dom_sf"/>
</dbReference>
<name>A0ABU3F0W0_9ENTE</name>
<dbReference type="InterPro" id="IPR045492">
    <property type="entry name" value="DUF6434"/>
</dbReference>
<evidence type="ECO:0000313" key="2">
    <source>
        <dbReference type="EMBL" id="MDT2600764.1"/>
    </source>
</evidence>